<comment type="similarity">
    <text evidence="1">Belongs to the class-I aminoacyl-tRNA synthetase family.</text>
</comment>
<dbReference type="PANTHER" id="PTHR45794:SF1">
    <property type="entry name" value="LEUCINE--TRNA LIGASE, CYTOPLASMIC"/>
    <property type="match status" value="1"/>
</dbReference>
<dbReference type="InterPro" id="IPR055416">
    <property type="entry name" value="RBD_LARS1"/>
</dbReference>
<name>A0A9K3CQM2_9EUKA</name>
<organism evidence="3 4">
    <name type="scientific">Kipferlia bialata</name>
    <dbReference type="NCBI Taxonomy" id="797122"/>
    <lineage>
        <taxon>Eukaryota</taxon>
        <taxon>Metamonada</taxon>
        <taxon>Carpediemonas-like organisms</taxon>
        <taxon>Kipferlia</taxon>
    </lineage>
</organism>
<sequence>MYVCEGAQVFRIRAHQARFPAQQKGKKGKKAPAPAQPSEVNHARIYVARNWAPWQTAILETLASVFDAETKTWTADVMKTVKAIAGVDERFPKMRMKKGMAFAAEKRRLAESEGVSALASTFGFDEADVLRQYEDYLKSTIQVESVTVYVSGEGEPGPEDKNAHLAIPGKPIVYFS</sequence>
<dbReference type="GO" id="GO:0004823">
    <property type="term" value="F:leucine-tRNA ligase activity"/>
    <property type="evidence" value="ECO:0007669"/>
    <property type="project" value="InterPro"/>
</dbReference>
<evidence type="ECO:0000259" key="2">
    <source>
        <dbReference type="Pfam" id="PF24810"/>
    </source>
</evidence>
<dbReference type="GO" id="GO:0005524">
    <property type="term" value="F:ATP binding"/>
    <property type="evidence" value="ECO:0007669"/>
    <property type="project" value="InterPro"/>
</dbReference>
<reference evidence="3 4" key="1">
    <citation type="journal article" date="2018" name="PLoS ONE">
        <title>The draft genome of Kipferlia bialata reveals reductive genome evolution in fornicate parasites.</title>
        <authorList>
            <person name="Tanifuji G."/>
            <person name="Takabayashi S."/>
            <person name="Kume K."/>
            <person name="Takagi M."/>
            <person name="Nakayama T."/>
            <person name="Kamikawa R."/>
            <person name="Inagaki Y."/>
            <person name="Hashimoto T."/>
        </authorList>
    </citation>
    <scope>NUCLEOTIDE SEQUENCE [LARGE SCALE GENOMIC DNA]</scope>
    <source>
        <strain evidence="3">NY0173</strain>
    </source>
</reference>
<feature type="domain" description="Leucine--tRNA ligase RagD-binding" evidence="2">
    <location>
        <begin position="47"/>
        <end position="121"/>
    </location>
</feature>
<protein>
    <recommendedName>
        <fullName evidence="2">Leucine--tRNA ligase RagD-binding domain-containing protein</fullName>
    </recommendedName>
</protein>
<gene>
    <name evidence="3" type="ORF">KIPB_001444</name>
</gene>
<dbReference type="AlphaFoldDB" id="A0A9K3CQM2"/>
<keyword evidence="4" id="KW-1185">Reference proteome</keyword>
<evidence type="ECO:0000313" key="4">
    <source>
        <dbReference type="Proteomes" id="UP000265618"/>
    </source>
</evidence>
<dbReference type="Pfam" id="PF24810">
    <property type="entry name" value="RBD_LARS1"/>
    <property type="match status" value="1"/>
</dbReference>
<dbReference type="Gene3D" id="3.30.2320.20">
    <property type="entry name" value="Class I aminoacyl-tRNA synthetases (RS)"/>
    <property type="match status" value="1"/>
</dbReference>
<evidence type="ECO:0000313" key="3">
    <source>
        <dbReference type="EMBL" id="GIQ80617.1"/>
    </source>
</evidence>
<accession>A0A9K3CQM2</accession>
<dbReference type="EMBL" id="BDIP01000205">
    <property type="protein sequence ID" value="GIQ80617.1"/>
    <property type="molecule type" value="Genomic_DNA"/>
</dbReference>
<dbReference type="Proteomes" id="UP000265618">
    <property type="component" value="Unassembled WGS sequence"/>
</dbReference>
<dbReference type="GO" id="GO:0006429">
    <property type="term" value="P:leucyl-tRNA aminoacylation"/>
    <property type="evidence" value="ECO:0007669"/>
    <property type="project" value="InterPro"/>
</dbReference>
<dbReference type="InterPro" id="IPR004493">
    <property type="entry name" value="Leu-tRNA-synth_Ia_arc/euk"/>
</dbReference>
<comment type="caution">
    <text evidence="3">The sequence shown here is derived from an EMBL/GenBank/DDBJ whole genome shotgun (WGS) entry which is preliminary data.</text>
</comment>
<dbReference type="Gene3D" id="1.10.10.720">
    <property type="entry name" value="leucyl-tRNA synthetase"/>
    <property type="match status" value="1"/>
</dbReference>
<proteinExistence type="inferred from homology"/>
<dbReference type="PANTHER" id="PTHR45794">
    <property type="entry name" value="LEUCYL-TRNA SYNTHETASE"/>
    <property type="match status" value="1"/>
</dbReference>
<evidence type="ECO:0000256" key="1">
    <source>
        <dbReference type="ARBA" id="ARBA00005594"/>
    </source>
</evidence>